<feature type="signal peptide" evidence="2">
    <location>
        <begin position="1"/>
        <end position="24"/>
    </location>
</feature>
<dbReference type="InterPro" id="IPR005632">
    <property type="entry name" value="Chaperone_Skp"/>
</dbReference>
<dbReference type="GO" id="GO:0051082">
    <property type="term" value="F:unfolded protein binding"/>
    <property type="evidence" value="ECO:0007669"/>
    <property type="project" value="InterPro"/>
</dbReference>
<reference evidence="3 4" key="1">
    <citation type="submission" date="2017-05" db="EMBL/GenBank/DDBJ databases">
        <authorList>
            <person name="Varghese N."/>
            <person name="Submissions S."/>
        </authorList>
    </citation>
    <scope>NUCLEOTIDE SEQUENCE [LARGE SCALE GENOMIC DNA]</scope>
    <source>
        <strain evidence="3 4">DSM 29506</strain>
    </source>
</reference>
<feature type="chain" id="PRO_5021997034" evidence="2">
    <location>
        <begin position="25"/>
        <end position="197"/>
    </location>
</feature>
<dbReference type="Proteomes" id="UP000316030">
    <property type="component" value="Unassembled WGS sequence"/>
</dbReference>
<dbReference type="Gene3D" id="3.30.910.20">
    <property type="entry name" value="Skp domain"/>
    <property type="match status" value="1"/>
</dbReference>
<dbReference type="OrthoDB" id="7868372at2"/>
<dbReference type="InterPro" id="IPR024930">
    <property type="entry name" value="Skp_dom_sf"/>
</dbReference>
<gene>
    <name evidence="3" type="ORF">SAMN06265173_104169</name>
</gene>
<feature type="region of interest" description="Disordered" evidence="1">
    <location>
        <begin position="177"/>
        <end position="197"/>
    </location>
</feature>
<keyword evidence="2" id="KW-0732">Signal</keyword>
<dbReference type="RefSeq" id="WP_142492420.1">
    <property type="nucleotide sequence ID" value="NZ_FXTO01000004.1"/>
</dbReference>
<evidence type="ECO:0000256" key="1">
    <source>
        <dbReference type="SAM" id="MobiDB-lite"/>
    </source>
</evidence>
<accession>A0A521BVI5</accession>
<proteinExistence type="predicted"/>
<sequence length="197" mass="21746">MRIYLEKGLAMLALLLLLTTGATAQEGGSIVQSPVLTIDSDRMFAASAFGQRVAQDFEAQGKVLETENRRIEAELIAEEKDLTTKRATLPPERFRALADAFDAKVETIRSEQNAKTRALTQTTDTARRQFLIAARPVLEQLMQETNAAIIVERRSIFLSARAIDITDLAIERLNAQIGDGSDLPKPDQATDTQSDQE</sequence>
<name>A0A521BVI5_9RHOB</name>
<protein>
    <submittedName>
        <fullName evidence="3">Periplasmic chaperone for outer membrane proteins Skp</fullName>
    </submittedName>
</protein>
<evidence type="ECO:0000256" key="2">
    <source>
        <dbReference type="SAM" id="SignalP"/>
    </source>
</evidence>
<dbReference type="SUPFAM" id="SSF111384">
    <property type="entry name" value="OmpH-like"/>
    <property type="match status" value="1"/>
</dbReference>
<organism evidence="3 4">
    <name type="scientific">Thalassovita litoralis</name>
    <dbReference type="NCBI Taxonomy" id="1010611"/>
    <lineage>
        <taxon>Bacteria</taxon>
        <taxon>Pseudomonadati</taxon>
        <taxon>Pseudomonadota</taxon>
        <taxon>Alphaproteobacteria</taxon>
        <taxon>Rhodobacterales</taxon>
        <taxon>Roseobacteraceae</taxon>
        <taxon>Thalassovita</taxon>
    </lineage>
</organism>
<evidence type="ECO:0000313" key="4">
    <source>
        <dbReference type="Proteomes" id="UP000316030"/>
    </source>
</evidence>
<dbReference type="AlphaFoldDB" id="A0A521BVI5"/>
<dbReference type="SMART" id="SM00935">
    <property type="entry name" value="OmpH"/>
    <property type="match status" value="1"/>
</dbReference>
<evidence type="ECO:0000313" key="3">
    <source>
        <dbReference type="EMBL" id="SMO51207.1"/>
    </source>
</evidence>
<dbReference type="EMBL" id="FXTO01000004">
    <property type="protein sequence ID" value="SMO51207.1"/>
    <property type="molecule type" value="Genomic_DNA"/>
</dbReference>
<keyword evidence="4" id="KW-1185">Reference proteome</keyword>
<dbReference type="Pfam" id="PF03938">
    <property type="entry name" value="OmpH"/>
    <property type="match status" value="1"/>
</dbReference>